<dbReference type="AlphaFoldDB" id="A0A3S5AS69"/>
<name>A0A3S5AS69_9PLAT</name>
<evidence type="ECO:0000313" key="2">
    <source>
        <dbReference type="EMBL" id="VEL27060.1"/>
    </source>
</evidence>
<proteinExistence type="predicted"/>
<sequence length="161" mass="18237">MLTHGLALNSYAQHQQTGKPKLKSEHCWSKSQEARVVKHVDNQQKCEIDVPWIRPLLRHRFQAGETEVPQTHLPFSAPQMPKMINSNEDSHRVAHLPHVKKPAEYVLLTTEDHFGQPNKKHSNKSPKAEAEVGVFPSDLPSESTEMYRTALVMSSDSHEGC</sequence>
<reference evidence="2" key="1">
    <citation type="submission" date="2018-11" db="EMBL/GenBank/DDBJ databases">
        <authorList>
            <consortium name="Pathogen Informatics"/>
        </authorList>
    </citation>
    <scope>NUCLEOTIDE SEQUENCE</scope>
</reference>
<evidence type="ECO:0000313" key="3">
    <source>
        <dbReference type="Proteomes" id="UP000784294"/>
    </source>
</evidence>
<accession>A0A3S5AS69</accession>
<gene>
    <name evidence="2" type="ORF">PXEA_LOCUS20500</name>
</gene>
<comment type="caution">
    <text evidence="2">The sequence shown here is derived from an EMBL/GenBank/DDBJ whole genome shotgun (WGS) entry which is preliminary data.</text>
</comment>
<dbReference type="Proteomes" id="UP000784294">
    <property type="component" value="Unassembled WGS sequence"/>
</dbReference>
<evidence type="ECO:0000256" key="1">
    <source>
        <dbReference type="SAM" id="MobiDB-lite"/>
    </source>
</evidence>
<keyword evidence="3" id="KW-1185">Reference proteome</keyword>
<feature type="region of interest" description="Disordered" evidence="1">
    <location>
        <begin position="1"/>
        <end position="24"/>
    </location>
</feature>
<dbReference type="EMBL" id="CAAALY010084615">
    <property type="protein sequence ID" value="VEL27060.1"/>
    <property type="molecule type" value="Genomic_DNA"/>
</dbReference>
<protein>
    <submittedName>
        <fullName evidence="2">Uncharacterized protein</fullName>
    </submittedName>
</protein>
<organism evidence="2 3">
    <name type="scientific">Protopolystoma xenopodis</name>
    <dbReference type="NCBI Taxonomy" id="117903"/>
    <lineage>
        <taxon>Eukaryota</taxon>
        <taxon>Metazoa</taxon>
        <taxon>Spiralia</taxon>
        <taxon>Lophotrochozoa</taxon>
        <taxon>Platyhelminthes</taxon>
        <taxon>Monogenea</taxon>
        <taxon>Polyopisthocotylea</taxon>
        <taxon>Polystomatidea</taxon>
        <taxon>Polystomatidae</taxon>
        <taxon>Protopolystoma</taxon>
    </lineage>
</organism>